<evidence type="ECO:0000313" key="2">
    <source>
        <dbReference type="Proteomes" id="UP001205566"/>
    </source>
</evidence>
<dbReference type="EMBL" id="JACASI010000037">
    <property type="protein sequence ID" value="MCQ3830683.1"/>
    <property type="molecule type" value="Genomic_DNA"/>
</dbReference>
<keyword evidence="2" id="KW-1185">Reference proteome</keyword>
<organism evidence="1 2">
    <name type="scientific">Microbulbifer elongatus</name>
    <dbReference type="NCBI Taxonomy" id="86173"/>
    <lineage>
        <taxon>Bacteria</taxon>
        <taxon>Pseudomonadati</taxon>
        <taxon>Pseudomonadota</taxon>
        <taxon>Gammaproteobacteria</taxon>
        <taxon>Cellvibrionales</taxon>
        <taxon>Microbulbiferaceae</taxon>
        <taxon>Microbulbifer</taxon>
    </lineage>
</organism>
<protein>
    <recommendedName>
        <fullName evidence="3">PDZ domain-containing protein</fullName>
    </recommendedName>
</protein>
<dbReference type="RefSeq" id="WP_255875590.1">
    <property type="nucleotide sequence ID" value="NZ_JACASI010000037.1"/>
</dbReference>
<dbReference type="Gene3D" id="2.30.42.10">
    <property type="match status" value="1"/>
</dbReference>
<dbReference type="Proteomes" id="UP001205566">
    <property type="component" value="Unassembled WGS sequence"/>
</dbReference>
<accession>A0ABT1P3I6</accession>
<name>A0ABT1P3I6_9GAMM</name>
<comment type="caution">
    <text evidence="1">The sequence shown here is derived from an EMBL/GenBank/DDBJ whole genome shotgun (WGS) entry which is preliminary data.</text>
</comment>
<sequence length="573" mass="64287">MINIRIWASKVVVGLIFCFWVGEIFAQIPPNSRRFQINDYYGPDGSGGYELYRAHGFALQSADNIKTKIFLLPLVEARTNAIEFYDEDGFLYDPADSPRQLARSISIPLALHQKLPSKEHTPAFVSALSDGISVTNYMYPSAKAPNGMPLIYPPAQGLAPQLHQANMERDRLFAEQQKMIEQFDNYAPELVNLLELEISVRIGSEQIAVVSYPHSFITMGDTLSVAVENPTMYEQNRIRQGKMDVLVSYKFRDAKTSTISARFDAKRIVNRFLREVQQSSVKKKSSGWQFLGFGSRRSTLKTAFNQSVDSQFKGSTSESTTIEMFDADDSMIEQFEADFFPELSRQSVIENHLEAARIAAASGNEKLRDLHLKYADAVENSNPDLEVDVADAVASLSAGDYAGFLAKGVRWGDHRATGNSSFRRVINEQAAIDKNKAWSQSRTVSVQRSLTMKADRLNTREQWPDMGICGVVSYNYQVPIERWNGWQWVQKVGVMPTCVTENGPARSAGIIPGMIVADFDGELFTSSLEAEDFLRRYRPGDRVTARVVDFPPGRPPQYTDYDIQLSAGKPIKL</sequence>
<dbReference type="SUPFAM" id="SSF50156">
    <property type="entry name" value="PDZ domain-like"/>
    <property type="match status" value="1"/>
</dbReference>
<evidence type="ECO:0000313" key="1">
    <source>
        <dbReference type="EMBL" id="MCQ3830683.1"/>
    </source>
</evidence>
<evidence type="ECO:0008006" key="3">
    <source>
        <dbReference type="Google" id="ProtNLM"/>
    </source>
</evidence>
<dbReference type="InterPro" id="IPR036034">
    <property type="entry name" value="PDZ_sf"/>
</dbReference>
<reference evidence="1" key="1">
    <citation type="thesis" date="2020" institute="Technische Universitat Dresden" country="Dresden, Germany">
        <title>The Agarolytic System of Microbulbifer elongatus PORT2, Isolated from Batu Karas, Pangandaran West Java Indonesia.</title>
        <authorList>
            <person name="Anggraeni S.R."/>
        </authorList>
    </citation>
    <scope>NUCLEOTIDE SEQUENCE</scope>
    <source>
        <strain evidence="1">PORT2</strain>
    </source>
</reference>
<gene>
    <name evidence="1" type="ORF">HXX02_14680</name>
</gene>
<proteinExistence type="predicted"/>